<sequence length="326" mass="34066">MRIDRRGAVATLAGLVAPWPLRAQNQAEFPDRPIRIIVPASAGSGSDTLARIIATGMRQTLPQPTLVENRAGGGGIPGTEAGARAAPDGYTITLGSSSSLGANAALSPYAKYVVERDFAPLAGVARSYYVICTGTLPNSPRTLAELVARMRDGDESFAAGSLGTIGHLTQELFLRRAGVRATQITYRSGSTALSDLAAGRVIMGCDTLAPVMPFIQGGRVRALAVTAPQRLAGLPDVPTTAEAGIPNLVVDTFFGLVAPAATPAPIRAKLTEAILAAVNDPEARRTFDTLMLDPMPIGPAAFGPMIRDTTAFWTGFLNEAGIRIEF</sequence>
<dbReference type="InterPro" id="IPR005064">
    <property type="entry name" value="BUG"/>
</dbReference>
<dbReference type="PIRSF" id="PIRSF017082">
    <property type="entry name" value="YflP"/>
    <property type="match status" value="1"/>
</dbReference>
<dbReference type="EMBL" id="JAAEDI010000010">
    <property type="protein sequence ID" value="MBR0650148.1"/>
    <property type="molecule type" value="Genomic_DNA"/>
</dbReference>
<dbReference type="Proteomes" id="UP000698752">
    <property type="component" value="Unassembled WGS sequence"/>
</dbReference>
<dbReference type="PANTHER" id="PTHR42928:SF5">
    <property type="entry name" value="BLR1237 PROTEIN"/>
    <property type="match status" value="1"/>
</dbReference>
<accession>A0ABS5EGJ9</accession>
<name>A0ABS5EGJ9_9PROT</name>
<dbReference type="Gene3D" id="3.40.190.150">
    <property type="entry name" value="Bordetella uptake gene, domain 1"/>
    <property type="match status" value="1"/>
</dbReference>
<reference evidence="3" key="1">
    <citation type="journal article" date="2021" name="Syst. Appl. Microbiol.">
        <title>Roseomonas hellenica sp. nov., isolated from roots of wild-growing Alkanna tinctoria.</title>
        <authorList>
            <person name="Rat A."/>
            <person name="Naranjo H.D."/>
            <person name="Lebbe L."/>
            <person name="Cnockaert M."/>
            <person name="Krigas N."/>
            <person name="Grigoriadou K."/>
            <person name="Maloupa E."/>
            <person name="Willems A."/>
        </authorList>
    </citation>
    <scope>NUCLEOTIDE SEQUENCE [LARGE SCALE GENOMIC DNA]</scope>
    <source>
        <strain evidence="3">LMG 31159</strain>
    </source>
</reference>
<gene>
    <name evidence="2" type="ORF">GXW78_10780</name>
</gene>
<organism evidence="2 3">
    <name type="scientific">Neoroseomonas terrae</name>
    <dbReference type="NCBI Taxonomy" id="424799"/>
    <lineage>
        <taxon>Bacteria</taxon>
        <taxon>Pseudomonadati</taxon>
        <taxon>Pseudomonadota</taxon>
        <taxon>Alphaproteobacteria</taxon>
        <taxon>Acetobacterales</taxon>
        <taxon>Acetobacteraceae</taxon>
        <taxon>Neoroseomonas</taxon>
    </lineage>
</organism>
<dbReference type="SUPFAM" id="SSF53850">
    <property type="entry name" value="Periplasmic binding protein-like II"/>
    <property type="match status" value="1"/>
</dbReference>
<dbReference type="PANTHER" id="PTHR42928">
    <property type="entry name" value="TRICARBOXYLATE-BINDING PROTEIN"/>
    <property type="match status" value="1"/>
</dbReference>
<protein>
    <submittedName>
        <fullName evidence="2">Tripartite tricarboxylate transporter substrate binding protein</fullName>
    </submittedName>
</protein>
<evidence type="ECO:0000313" key="2">
    <source>
        <dbReference type="EMBL" id="MBR0650148.1"/>
    </source>
</evidence>
<evidence type="ECO:0000313" key="3">
    <source>
        <dbReference type="Proteomes" id="UP000698752"/>
    </source>
</evidence>
<dbReference type="RefSeq" id="WP_211868649.1">
    <property type="nucleotide sequence ID" value="NZ_JAAEDI010000010.1"/>
</dbReference>
<dbReference type="Pfam" id="PF03401">
    <property type="entry name" value="TctC"/>
    <property type="match status" value="1"/>
</dbReference>
<dbReference type="Gene3D" id="3.40.190.10">
    <property type="entry name" value="Periplasmic binding protein-like II"/>
    <property type="match status" value="1"/>
</dbReference>
<comment type="caution">
    <text evidence="2">The sequence shown here is derived from an EMBL/GenBank/DDBJ whole genome shotgun (WGS) entry which is preliminary data.</text>
</comment>
<dbReference type="CDD" id="cd07012">
    <property type="entry name" value="PBP2_Bug_TTT"/>
    <property type="match status" value="1"/>
</dbReference>
<proteinExistence type="inferred from homology"/>
<comment type="similarity">
    <text evidence="1">Belongs to the UPF0065 (bug) family.</text>
</comment>
<evidence type="ECO:0000256" key="1">
    <source>
        <dbReference type="ARBA" id="ARBA00006987"/>
    </source>
</evidence>
<dbReference type="InterPro" id="IPR042100">
    <property type="entry name" value="Bug_dom1"/>
</dbReference>
<keyword evidence="3" id="KW-1185">Reference proteome</keyword>